<dbReference type="CDD" id="cd01647">
    <property type="entry name" value="RT_LTR"/>
    <property type="match status" value="1"/>
</dbReference>
<dbReference type="InterPro" id="IPR053134">
    <property type="entry name" value="RNA-dir_DNA_polymerase"/>
</dbReference>
<name>A0A438HFH8_VITVI</name>
<dbReference type="EMBL" id="QGNW01000231">
    <property type="protein sequence ID" value="RVW83220.1"/>
    <property type="molecule type" value="Genomic_DNA"/>
</dbReference>
<evidence type="ECO:0000313" key="2">
    <source>
        <dbReference type="EMBL" id="RVW83220.1"/>
    </source>
</evidence>
<dbReference type="InterPro" id="IPR043502">
    <property type="entry name" value="DNA/RNA_pol_sf"/>
</dbReference>
<accession>A0A438HFH8</accession>
<dbReference type="SUPFAM" id="SSF56672">
    <property type="entry name" value="DNA/RNA polymerases"/>
    <property type="match status" value="1"/>
</dbReference>
<protein>
    <recommendedName>
        <fullName evidence="1">Integrase catalytic domain-containing protein</fullName>
    </recommendedName>
</protein>
<dbReference type="Gene3D" id="3.10.10.10">
    <property type="entry name" value="HIV Type 1 Reverse Transcriptase, subunit A, domain 1"/>
    <property type="match status" value="1"/>
</dbReference>
<dbReference type="InterPro" id="IPR043128">
    <property type="entry name" value="Rev_trsase/Diguanyl_cyclase"/>
</dbReference>
<dbReference type="SUPFAM" id="SSF53098">
    <property type="entry name" value="Ribonuclease H-like"/>
    <property type="match status" value="1"/>
</dbReference>
<organism evidence="2 3">
    <name type="scientific">Vitis vinifera</name>
    <name type="common">Grape</name>
    <dbReference type="NCBI Taxonomy" id="29760"/>
    <lineage>
        <taxon>Eukaryota</taxon>
        <taxon>Viridiplantae</taxon>
        <taxon>Streptophyta</taxon>
        <taxon>Embryophyta</taxon>
        <taxon>Tracheophyta</taxon>
        <taxon>Spermatophyta</taxon>
        <taxon>Magnoliopsida</taxon>
        <taxon>eudicotyledons</taxon>
        <taxon>Gunneridae</taxon>
        <taxon>Pentapetalae</taxon>
        <taxon>rosids</taxon>
        <taxon>Vitales</taxon>
        <taxon>Vitaceae</taxon>
        <taxon>Viteae</taxon>
        <taxon>Vitis</taxon>
    </lineage>
</organism>
<dbReference type="PANTHER" id="PTHR24559">
    <property type="entry name" value="TRANSPOSON TY3-I GAG-POL POLYPROTEIN"/>
    <property type="match status" value="1"/>
</dbReference>
<dbReference type="Proteomes" id="UP000288805">
    <property type="component" value="Unassembled WGS sequence"/>
</dbReference>
<dbReference type="InterPro" id="IPR001584">
    <property type="entry name" value="Integrase_cat-core"/>
</dbReference>
<dbReference type="PANTHER" id="PTHR24559:SF457">
    <property type="entry name" value="RNA-DIRECTED DNA POLYMERASE HOMOLOG"/>
    <property type="match status" value="1"/>
</dbReference>
<sequence>MHPHLSLCTLDYPLMLRDGRAFTVRKPPGKVRKCMCGVMTTLYGSTSSYWRGVEGCVPPKESPSYCTLSSVSIFVEGFTVINLNSPSWIGVGDRGCLASVTLPILTLEDPHACMDRLEQRETSCPIHPALSSADYYFYAEAIMPVCLVGDQGHDTDHCNTLRHATQDLIDQGLVNLGQPSVTTKVLPAHSTHAMPPPPGDIHHIDLIENDCSHIVQFDPRWDTIPVDSFYTFGYRMSGYCVPFTLWPEDDDLDGRDIHIVTRSGMITQLPPPTVRPFEGAASHEEVRRDDDEVLRQLQSTQARISIWILLASSSTHRDSLIRALSQIRVETTTTPKGLIHMMTADKATCIVFSDDDLLPEGLDHIVRAYDNTKREVMGTLIHRAGAIPYSLHQKVKFIHDGQVITTLEIEDFCRDFVAMSFDQHNNTMILDMMRGMFFLPGMVLGLRQQRPSEFVVSIDHDTTFGLGFIPTEADYQYMVGLRKERVRAQIQPYLEEIDSVVHTDGEIEFQHLFHQLQLSDGASGTSISMVIAPPFTDRASLLSICFLEEVTDDGVVIDPTEMIDGVVSYDEYRDEMDMMTVSQIASIVQLQPISPFDMFRVSITEVVEETQTILVPKLLEGDGFVSCFDNVSIASFMDLSIFEYSPIFCDNISISIPHSPTPQIFDIDDEIAQPYSDRDSSDHDSDFIDEGVSPTIEDVETVKDKIQKQLSLGFISVVEYPEWLANVVPVPKNDGKVRVCVDFKDLNKASLKDDFSFPHIGLLVDCTTSHSMLYFMAGFSRYNQILIALEDMEKTTFIIEWSTYFYRVMPFRADHLAALEKFFERIRKFRLRLNPKKCTFGVTFGKLLGHMVSEQGIEVDLDKIKVILDILVPRIEKEIREFDIQYVSQKSIKGSIVADHLASLLISEDRLVDDDFPDEEFVAMTSLSGWCIYFDGATNQSRYGIGVLLVSFQSDHIPRWRYLVTPIWYSNRFREIGRLGIVQNQFADALATLASSIDILVDVVVRSLLIELRCFPLMGSNTKSLLLMHLAMAHASHLAFVIQENPTFKPPPKARKGAAKLASTLSSQLQLAAYIGGYNFFVQLRIAHRLKHWILDFLRFEMCSFLAYFERLRQRTIRLQCLVLHEFELPKSLRSTDDILLSCLDRDSVDRMMIEVHTRVYGPHMEGHMLARKIMRTVWGIDIIGNISPKSSSGHEFILVAIDYFTKWVEVASYARLTSARVANFIRSHIICHYGVPDELISDRGVHF</sequence>
<dbReference type="Gene3D" id="3.30.420.10">
    <property type="entry name" value="Ribonuclease H-like superfamily/Ribonuclease H"/>
    <property type="match status" value="1"/>
</dbReference>
<dbReference type="GO" id="GO:0003676">
    <property type="term" value="F:nucleic acid binding"/>
    <property type="evidence" value="ECO:0007669"/>
    <property type="project" value="InterPro"/>
</dbReference>
<evidence type="ECO:0000313" key="3">
    <source>
        <dbReference type="Proteomes" id="UP000288805"/>
    </source>
</evidence>
<dbReference type="PROSITE" id="PS50994">
    <property type="entry name" value="INTEGRASE"/>
    <property type="match status" value="1"/>
</dbReference>
<evidence type="ECO:0000259" key="1">
    <source>
        <dbReference type="PROSITE" id="PS50994"/>
    </source>
</evidence>
<reference evidence="2 3" key="1">
    <citation type="journal article" date="2018" name="PLoS Genet.">
        <title>Population sequencing reveals clonal diversity and ancestral inbreeding in the grapevine cultivar Chardonnay.</title>
        <authorList>
            <person name="Roach M.J."/>
            <person name="Johnson D.L."/>
            <person name="Bohlmann J."/>
            <person name="van Vuuren H.J."/>
            <person name="Jones S.J."/>
            <person name="Pretorius I.S."/>
            <person name="Schmidt S.A."/>
            <person name="Borneman A.R."/>
        </authorList>
    </citation>
    <scope>NUCLEOTIDE SEQUENCE [LARGE SCALE GENOMIC DNA]</scope>
    <source>
        <strain evidence="3">cv. Chardonnay</strain>
        <tissue evidence="2">Leaf</tissue>
    </source>
</reference>
<feature type="domain" description="Integrase catalytic" evidence="1">
    <location>
        <begin position="1159"/>
        <end position="1248"/>
    </location>
</feature>
<dbReference type="AlphaFoldDB" id="A0A438HFH8"/>
<comment type="caution">
    <text evidence="2">The sequence shown here is derived from an EMBL/GenBank/DDBJ whole genome shotgun (WGS) entry which is preliminary data.</text>
</comment>
<dbReference type="Gene3D" id="3.30.70.270">
    <property type="match status" value="1"/>
</dbReference>
<proteinExistence type="predicted"/>
<gene>
    <name evidence="2" type="ORF">CK203_044987</name>
</gene>
<dbReference type="GO" id="GO:0015074">
    <property type="term" value="P:DNA integration"/>
    <property type="evidence" value="ECO:0007669"/>
    <property type="project" value="InterPro"/>
</dbReference>
<dbReference type="InterPro" id="IPR012337">
    <property type="entry name" value="RNaseH-like_sf"/>
</dbReference>
<dbReference type="InterPro" id="IPR036397">
    <property type="entry name" value="RNaseH_sf"/>
</dbReference>